<keyword evidence="7" id="KW-0647">Proteasome</keyword>
<dbReference type="Gene3D" id="3.40.140.10">
    <property type="entry name" value="Cytidine Deaminase, domain 2"/>
    <property type="match status" value="1"/>
</dbReference>
<dbReference type="GO" id="GO:0008235">
    <property type="term" value="F:metalloexopeptidase activity"/>
    <property type="evidence" value="ECO:0007669"/>
    <property type="project" value="TreeGrafter"/>
</dbReference>
<keyword evidence="2" id="KW-0479">Metal-binding</keyword>
<evidence type="ECO:0000256" key="4">
    <source>
        <dbReference type="ARBA" id="ARBA00022833"/>
    </source>
</evidence>
<evidence type="ECO:0000256" key="5">
    <source>
        <dbReference type="ARBA" id="ARBA00023049"/>
    </source>
</evidence>
<dbReference type="SMART" id="SM00232">
    <property type="entry name" value="JAB_MPN"/>
    <property type="match status" value="1"/>
</dbReference>
<keyword evidence="5" id="KW-0482">Metalloprotease</keyword>
<dbReference type="EMBL" id="JACCCV010000002">
    <property type="protein sequence ID" value="NYF53063.1"/>
    <property type="molecule type" value="Genomic_DNA"/>
</dbReference>
<feature type="domain" description="MPN" evidence="6">
    <location>
        <begin position="2"/>
        <end position="136"/>
    </location>
</feature>
<keyword evidence="1" id="KW-0645">Protease</keyword>
<proteinExistence type="predicted"/>
<dbReference type="InterPro" id="IPR037518">
    <property type="entry name" value="MPN"/>
</dbReference>
<evidence type="ECO:0000259" key="6">
    <source>
        <dbReference type="PROSITE" id="PS50249"/>
    </source>
</evidence>
<dbReference type="PANTHER" id="PTHR34858:SF1">
    <property type="entry name" value="CYSO-CYSTEINE PEPTIDASE"/>
    <property type="match status" value="1"/>
</dbReference>
<dbReference type="FunFam" id="3.40.140.10:FF:000085">
    <property type="entry name" value="Mov34/MPN/PAD-1 family protein"/>
    <property type="match status" value="1"/>
</dbReference>
<evidence type="ECO:0000256" key="2">
    <source>
        <dbReference type="ARBA" id="ARBA00022723"/>
    </source>
</evidence>
<dbReference type="SUPFAM" id="SSF102712">
    <property type="entry name" value="JAB1/MPN domain"/>
    <property type="match status" value="1"/>
</dbReference>
<dbReference type="AlphaFoldDB" id="A0A7Y9NQG7"/>
<protein>
    <submittedName>
        <fullName evidence="7">Proteasome lid subunit RPN8/RPN11</fullName>
    </submittedName>
</protein>
<evidence type="ECO:0000256" key="1">
    <source>
        <dbReference type="ARBA" id="ARBA00022670"/>
    </source>
</evidence>
<evidence type="ECO:0000256" key="3">
    <source>
        <dbReference type="ARBA" id="ARBA00022801"/>
    </source>
</evidence>
<dbReference type="GO" id="GO:0008270">
    <property type="term" value="F:zinc ion binding"/>
    <property type="evidence" value="ECO:0007669"/>
    <property type="project" value="TreeGrafter"/>
</dbReference>
<dbReference type="PROSITE" id="PS50249">
    <property type="entry name" value="MPN"/>
    <property type="match status" value="1"/>
</dbReference>
<keyword evidence="3" id="KW-0378">Hydrolase</keyword>
<organism evidence="7 8">
    <name type="scientific">Tunturiibacter lichenicola</name>
    <dbReference type="NCBI Taxonomy" id="2051959"/>
    <lineage>
        <taxon>Bacteria</taxon>
        <taxon>Pseudomonadati</taxon>
        <taxon>Acidobacteriota</taxon>
        <taxon>Terriglobia</taxon>
        <taxon>Terriglobales</taxon>
        <taxon>Acidobacteriaceae</taxon>
        <taxon>Tunturiibacter</taxon>
    </lineage>
</organism>
<gene>
    <name evidence="7" type="ORF">HDF12_003462</name>
</gene>
<evidence type="ECO:0000313" key="8">
    <source>
        <dbReference type="Proteomes" id="UP000534186"/>
    </source>
</evidence>
<accession>A0A7Y9NQG7</accession>
<dbReference type="GO" id="GO:0006508">
    <property type="term" value="P:proteolysis"/>
    <property type="evidence" value="ECO:0007669"/>
    <property type="project" value="UniProtKB-KW"/>
</dbReference>
<dbReference type="GO" id="GO:0000502">
    <property type="term" value="C:proteasome complex"/>
    <property type="evidence" value="ECO:0007669"/>
    <property type="project" value="UniProtKB-KW"/>
</dbReference>
<dbReference type="CDD" id="cd08070">
    <property type="entry name" value="MPN_like"/>
    <property type="match status" value="1"/>
</dbReference>
<name>A0A7Y9NQG7_9BACT</name>
<dbReference type="InterPro" id="IPR000555">
    <property type="entry name" value="JAMM/MPN+_dom"/>
</dbReference>
<dbReference type="PANTHER" id="PTHR34858">
    <property type="entry name" value="CYSO-CYSTEINE PEPTIDASE"/>
    <property type="match status" value="1"/>
</dbReference>
<dbReference type="InterPro" id="IPR051929">
    <property type="entry name" value="VirAsm_ModProt"/>
</dbReference>
<keyword evidence="4" id="KW-0862">Zinc</keyword>
<dbReference type="InterPro" id="IPR028090">
    <property type="entry name" value="JAB_dom_prok"/>
</dbReference>
<evidence type="ECO:0000313" key="7">
    <source>
        <dbReference type="EMBL" id="NYF53063.1"/>
    </source>
</evidence>
<dbReference type="Proteomes" id="UP000534186">
    <property type="component" value="Unassembled WGS sequence"/>
</dbReference>
<sequence>MLRIHYADYEALRVHGEETYPNECCGVLLGKNIAGDGNSAVAVNHVQQIVRAGNTRTDSAHNRYHIAPQELVKIQRQARGLGLDIVGFYHSHPDHPAQWSKTDFAEAHWLSCSYIITSVEQGKAVLTNSFLLSGTGEDDKNFEDEPIQIDIATNVAEAAAPNQKGQA</sequence>
<dbReference type="Pfam" id="PF14464">
    <property type="entry name" value="Prok-JAB"/>
    <property type="match status" value="1"/>
</dbReference>
<reference evidence="7 8" key="1">
    <citation type="submission" date="2020-07" db="EMBL/GenBank/DDBJ databases">
        <title>Genomic Encyclopedia of Type Strains, Phase IV (KMG-V): Genome sequencing to study the core and pangenomes of soil and plant-associated prokaryotes.</title>
        <authorList>
            <person name="Whitman W."/>
        </authorList>
    </citation>
    <scope>NUCLEOTIDE SEQUENCE [LARGE SCALE GENOMIC DNA]</scope>
    <source>
        <strain evidence="7 8">M8UP30</strain>
    </source>
</reference>
<comment type="caution">
    <text evidence="7">The sequence shown here is derived from an EMBL/GenBank/DDBJ whole genome shotgun (WGS) entry which is preliminary data.</text>
</comment>